<feature type="transmembrane region" description="Helical" evidence="1">
    <location>
        <begin position="12"/>
        <end position="32"/>
    </location>
</feature>
<keyword evidence="3" id="KW-1185">Reference proteome</keyword>
<accession>A0ABU1F244</accession>
<reference evidence="2 3" key="1">
    <citation type="submission" date="2023-08" db="EMBL/GenBank/DDBJ databases">
        <title>Whole genome sequencing of Staphylococcus coagulans NN-2474.</title>
        <authorList>
            <person name="Kropotov V.S."/>
            <person name="Boriskina E.V."/>
            <person name="Gordinskaya N.A."/>
            <person name="Shkurkina I.S."/>
            <person name="Kryazhev D.V."/>
            <person name="Alekseeva A.E."/>
            <person name="Makhova M.A."/>
        </authorList>
    </citation>
    <scope>NUCLEOTIDE SEQUENCE [LARGE SCALE GENOMIC DNA]</scope>
    <source>
        <strain evidence="2 3">NN-2474</strain>
    </source>
</reference>
<comment type="caution">
    <text evidence="2">The sequence shown here is derived from an EMBL/GenBank/DDBJ whole genome shotgun (WGS) entry which is preliminary data.</text>
</comment>
<name>A0ABU1F244_9STAP</name>
<dbReference type="InterPro" id="IPR050860">
    <property type="entry name" value="FeoB_GTPase"/>
</dbReference>
<feature type="transmembrane region" description="Helical" evidence="1">
    <location>
        <begin position="44"/>
        <end position="63"/>
    </location>
</feature>
<keyword evidence="1" id="KW-1133">Transmembrane helix</keyword>
<evidence type="ECO:0000313" key="2">
    <source>
        <dbReference type="EMBL" id="MDR5604437.1"/>
    </source>
</evidence>
<dbReference type="PANTHER" id="PTHR43185:SF1">
    <property type="entry name" value="FE(2+) TRANSPORTER FEOB"/>
    <property type="match status" value="1"/>
</dbReference>
<evidence type="ECO:0000313" key="3">
    <source>
        <dbReference type="Proteomes" id="UP001255050"/>
    </source>
</evidence>
<keyword evidence="1" id="KW-0812">Transmembrane</keyword>
<dbReference type="Proteomes" id="UP001255050">
    <property type="component" value="Unassembled WGS sequence"/>
</dbReference>
<protein>
    <submittedName>
        <fullName evidence="2">Nucleoside recognition domain-containing protein</fullName>
    </submittedName>
</protein>
<keyword evidence="1" id="KW-0472">Membrane</keyword>
<sequence>NVIQNQFTPLSAYAFMIFILLYIPCVSTVAAIRKETYSWKWTALAVAYPLVTAYVLTFIFYQVGHLFV</sequence>
<feature type="non-terminal residue" evidence="2">
    <location>
        <position position="1"/>
    </location>
</feature>
<organism evidence="2 3">
    <name type="scientific">Staphylococcus coagulans</name>
    <dbReference type="NCBI Taxonomy" id="74706"/>
    <lineage>
        <taxon>Bacteria</taxon>
        <taxon>Bacillati</taxon>
        <taxon>Bacillota</taxon>
        <taxon>Bacilli</taxon>
        <taxon>Bacillales</taxon>
        <taxon>Staphylococcaceae</taxon>
        <taxon>Staphylococcus</taxon>
    </lineage>
</organism>
<gene>
    <name evidence="2" type="ORF">RCO12_13725</name>
</gene>
<dbReference type="EMBL" id="JAVJGV010000448">
    <property type="protein sequence ID" value="MDR5604437.1"/>
    <property type="molecule type" value="Genomic_DNA"/>
</dbReference>
<evidence type="ECO:0000256" key="1">
    <source>
        <dbReference type="SAM" id="Phobius"/>
    </source>
</evidence>
<dbReference type="PANTHER" id="PTHR43185">
    <property type="entry name" value="FERROUS IRON TRANSPORT PROTEIN B"/>
    <property type="match status" value="1"/>
</dbReference>
<proteinExistence type="predicted"/>